<dbReference type="Proteomes" id="UP001165960">
    <property type="component" value="Unassembled WGS sequence"/>
</dbReference>
<accession>A0ACC2RSP6</accession>
<reference evidence="1" key="1">
    <citation type="submission" date="2022-04" db="EMBL/GenBank/DDBJ databases">
        <title>Genome of the entomopathogenic fungus Entomophthora muscae.</title>
        <authorList>
            <person name="Elya C."/>
            <person name="Lovett B.R."/>
            <person name="Lee E."/>
            <person name="Macias A.M."/>
            <person name="Hajek A.E."/>
            <person name="De Bivort B.L."/>
            <person name="Kasson M.T."/>
            <person name="De Fine Licht H.H."/>
            <person name="Stajich J.E."/>
        </authorList>
    </citation>
    <scope>NUCLEOTIDE SEQUENCE</scope>
    <source>
        <strain evidence="1">Berkeley</strain>
    </source>
</reference>
<protein>
    <submittedName>
        <fullName evidence="1">Uncharacterized protein</fullName>
    </submittedName>
</protein>
<sequence length="223" mass="24561">MSSIVLSGRRKVYPQKSIAAICSDYKLTFNLSGIPYLEPSFGNLAEIHSPINGFTQDRPVEGVAHLITEAEYMQVRRTEGGGGSKHGYQDVLVTLTTCEGHKIEAQSLMSAPTRPGCSETRPSLRYLTLLRQGAVEHTLSSEYIDYLNRLPHYTTETIALPLARLSIIAALSPILIPSLPTLALCYAFKWKPPTSIVVLLDFGKSIAWSLHDKFLVRIFGQGG</sequence>
<gene>
    <name evidence="1" type="ORF">DSO57_1027922</name>
</gene>
<comment type="caution">
    <text evidence="1">The sequence shown here is derived from an EMBL/GenBank/DDBJ whole genome shotgun (WGS) entry which is preliminary data.</text>
</comment>
<proteinExistence type="predicted"/>
<organism evidence="1 2">
    <name type="scientific">Entomophthora muscae</name>
    <dbReference type="NCBI Taxonomy" id="34485"/>
    <lineage>
        <taxon>Eukaryota</taxon>
        <taxon>Fungi</taxon>
        <taxon>Fungi incertae sedis</taxon>
        <taxon>Zoopagomycota</taxon>
        <taxon>Entomophthoromycotina</taxon>
        <taxon>Entomophthoromycetes</taxon>
        <taxon>Entomophthorales</taxon>
        <taxon>Entomophthoraceae</taxon>
        <taxon>Entomophthora</taxon>
    </lineage>
</organism>
<keyword evidence="2" id="KW-1185">Reference proteome</keyword>
<evidence type="ECO:0000313" key="1">
    <source>
        <dbReference type="EMBL" id="KAJ9053054.1"/>
    </source>
</evidence>
<evidence type="ECO:0000313" key="2">
    <source>
        <dbReference type="Proteomes" id="UP001165960"/>
    </source>
</evidence>
<dbReference type="EMBL" id="QTSX02006563">
    <property type="protein sequence ID" value="KAJ9053054.1"/>
    <property type="molecule type" value="Genomic_DNA"/>
</dbReference>
<name>A0ACC2RSP6_9FUNG</name>